<dbReference type="OrthoDB" id="5421239at2759"/>
<evidence type="ECO:0000313" key="2">
    <source>
        <dbReference type="Proteomes" id="UP000194280"/>
    </source>
</evidence>
<comment type="caution">
    <text evidence="1">The sequence shown here is derived from an EMBL/GenBank/DDBJ whole genome shotgun (WGS) entry which is preliminary data.</text>
</comment>
<accession>A0A1Z5TQE0</accession>
<keyword evidence="2" id="KW-1185">Reference proteome</keyword>
<protein>
    <submittedName>
        <fullName evidence="1">Uncharacterized protein</fullName>
    </submittedName>
</protein>
<dbReference type="AlphaFoldDB" id="A0A1Z5TQE0"/>
<organism evidence="1 2">
    <name type="scientific">Hortaea werneckii EXF-2000</name>
    <dbReference type="NCBI Taxonomy" id="1157616"/>
    <lineage>
        <taxon>Eukaryota</taxon>
        <taxon>Fungi</taxon>
        <taxon>Dikarya</taxon>
        <taxon>Ascomycota</taxon>
        <taxon>Pezizomycotina</taxon>
        <taxon>Dothideomycetes</taxon>
        <taxon>Dothideomycetidae</taxon>
        <taxon>Mycosphaerellales</taxon>
        <taxon>Teratosphaeriaceae</taxon>
        <taxon>Hortaea</taxon>
    </lineage>
</organism>
<reference evidence="1 2" key="1">
    <citation type="submission" date="2017-01" db="EMBL/GenBank/DDBJ databases">
        <title>The recent genome duplication of the halophilic yeast Hortaea werneckii: insights from long-read sequencing.</title>
        <authorList>
            <person name="Sinha S."/>
            <person name="Flibotte S."/>
            <person name="Neira M."/>
            <person name="Lenassi M."/>
            <person name="Gostincar C."/>
            <person name="Stajich J.E."/>
            <person name="Nislow C.E."/>
        </authorList>
    </citation>
    <scope>NUCLEOTIDE SEQUENCE [LARGE SCALE GENOMIC DNA]</scope>
    <source>
        <strain evidence="1 2">EXF-2000</strain>
    </source>
</reference>
<dbReference type="InParanoid" id="A0A1Z5TQE0"/>
<sequence>MPSTKGEPTDPELREKIKEEVKNEEKGKLHHAKMEHNAPHKNSVFEGYYSKIDLPSGAHVALIICQVKTAKERPYKVSFTYVPFDAHQYFQKQVWAERIDMVKFNDDHAFGLEVPGVGYARWHADSMTEYSFDTPEFSFHGKTSTRTPWSSYTDTPESWLVNLPLPLHWHVQSLASKCEFDMNIPGYSLPQADRSGVANVHQEKNWAQSFPSAHMWLQARDGDRGFCCAGGQILGMEAFLLGYRSKDLNLDFRPPFATRIAGFSPFMSYTTDWDKRSFELSIQSFRQKIVVKARAPKGTFFNLSAPFPESHRENYLGQSFRATFDIEIFESSWLGAWQLARKDSFENASLEFGGGYYPPHGTEQRLN</sequence>
<dbReference type="GO" id="GO:0009976">
    <property type="term" value="F:tocopherol cyclase activity"/>
    <property type="evidence" value="ECO:0007669"/>
    <property type="project" value="InterPro"/>
</dbReference>
<dbReference type="Proteomes" id="UP000194280">
    <property type="component" value="Unassembled WGS sequence"/>
</dbReference>
<dbReference type="PANTHER" id="PTHR35309:SF4">
    <property type="entry name" value="TOCOPHEROL CYCLASE"/>
    <property type="match status" value="1"/>
</dbReference>
<dbReference type="EMBL" id="MUNK01000012">
    <property type="protein sequence ID" value="OTA38213.1"/>
    <property type="molecule type" value="Genomic_DNA"/>
</dbReference>
<name>A0A1Z5TQE0_HORWE</name>
<proteinExistence type="predicted"/>
<dbReference type="PANTHER" id="PTHR35309">
    <property type="match status" value="1"/>
</dbReference>
<dbReference type="InterPro" id="IPR025893">
    <property type="entry name" value="Tocopherol_cyclase"/>
</dbReference>
<gene>
    <name evidence="1" type="ORF">BTJ68_01626</name>
</gene>
<dbReference type="VEuPathDB" id="FungiDB:BTJ68_01626"/>
<evidence type="ECO:0000313" key="1">
    <source>
        <dbReference type="EMBL" id="OTA38213.1"/>
    </source>
</evidence>